<comment type="cofactor">
    <cofactor evidence="1">
        <name>Mn(2+)</name>
        <dbReference type="ChEBI" id="CHEBI:29035"/>
    </cofactor>
</comment>
<evidence type="ECO:0000256" key="1">
    <source>
        <dbReference type="ARBA" id="ARBA00001936"/>
    </source>
</evidence>
<comment type="cofactor">
    <cofactor evidence="2">
        <name>Mg(2+)</name>
        <dbReference type="ChEBI" id="CHEBI:18420"/>
    </cofactor>
</comment>
<dbReference type="PROSITE" id="PS51746">
    <property type="entry name" value="PPM_2"/>
    <property type="match status" value="1"/>
</dbReference>
<dbReference type="RefSeq" id="XP_030382336.1">
    <property type="nucleotide sequence ID" value="XM_030526476.1"/>
</dbReference>
<proteinExistence type="inferred from homology"/>
<evidence type="ECO:0000256" key="16">
    <source>
        <dbReference type="RuleBase" id="RU003465"/>
    </source>
</evidence>
<dbReference type="PANTHER" id="PTHR47992">
    <property type="entry name" value="PROTEIN PHOSPHATASE"/>
    <property type="match status" value="1"/>
</dbReference>
<evidence type="ECO:0000256" key="10">
    <source>
        <dbReference type="ARBA" id="ARBA00022801"/>
    </source>
</evidence>
<keyword evidence="7" id="KW-0597">Phosphoprotein</keyword>
<evidence type="ECO:0000256" key="11">
    <source>
        <dbReference type="ARBA" id="ARBA00022842"/>
    </source>
</evidence>
<dbReference type="GO" id="GO:0004722">
    <property type="term" value="F:protein serine/threonine phosphatase activity"/>
    <property type="evidence" value="ECO:0007669"/>
    <property type="project" value="InterPro"/>
</dbReference>
<evidence type="ECO:0000256" key="5">
    <source>
        <dbReference type="ARBA" id="ARBA00006702"/>
    </source>
</evidence>
<dbReference type="Gene3D" id="1.10.10.430">
    <property type="entry name" value="Phosphatase 2C, C-terminal domain suprefamily"/>
    <property type="match status" value="1"/>
</dbReference>
<feature type="domain" description="PPM-type phosphatase" evidence="17">
    <location>
        <begin position="53"/>
        <end position="309"/>
    </location>
</feature>
<comment type="similarity">
    <text evidence="5 16">Belongs to the PP2C family.</text>
</comment>
<dbReference type="InterPro" id="IPR012911">
    <property type="entry name" value="PP2C_C"/>
</dbReference>
<dbReference type="InterPro" id="IPR001932">
    <property type="entry name" value="PPM-type_phosphatase-like_dom"/>
</dbReference>
<evidence type="ECO:0000256" key="15">
    <source>
        <dbReference type="ARBA" id="ARBA00023288"/>
    </source>
</evidence>
<sequence length="400" mass="44491">MSCVLPSTRPKRLSPQTARYGVPQPNVDQQMGGFLDKPITEKHVNIGCGNGIRYCVSSMQGWRLEMEDSHTTNCRLPKPYEDWSFFAVYDGHAGHRVASHCSTKMLDAILSTEAFTKGQYAAGIRAAFLKIDEDMRLLPLEKPGGSTAVCVFVTPQQYIFANCGDSRAVLSRRGLAVFSTRDHKPTLPLERARIQKAGGSVIIHRVNGTLAVSRALGDFDFKSDALRTPCDQLVSPEPDVTTRERIEKDEFLVVACDGIWDVMTSDEVCAFIHWRMRVTDNLPLIVNSILDVCLYKGSRDNMSLLLVILPGAPGVCADAVLQDRLLDEAVAEKTRQVIHDNNIVDFDDLLRAMNGVDIIISNLPPGGGIYAKYHIIERVFREMFPNKTADFFEFSHITGL</sequence>
<comment type="subcellular location">
    <subcellularLocation>
        <location evidence="3">Cytoplasm</location>
        <location evidence="3">Cytosol</location>
    </subcellularLocation>
    <subcellularLocation>
        <location evidence="4">Membrane</location>
        <topology evidence="4">Lipid-anchor</topology>
    </subcellularLocation>
</comment>
<dbReference type="OrthoDB" id="10264738at2759"/>
<accession>A0A6J2U0X8</accession>
<dbReference type="GO" id="GO:0005829">
    <property type="term" value="C:cytosol"/>
    <property type="evidence" value="ECO:0007669"/>
    <property type="project" value="UniProtKB-SubCell"/>
</dbReference>
<dbReference type="CDD" id="cd00143">
    <property type="entry name" value="PP2Cc"/>
    <property type="match status" value="1"/>
</dbReference>
<dbReference type="PROSITE" id="PS01032">
    <property type="entry name" value="PPM_1"/>
    <property type="match status" value="1"/>
</dbReference>
<keyword evidence="8" id="KW-0519">Myristate</keyword>
<dbReference type="GO" id="GO:0000287">
    <property type="term" value="F:magnesium ion binding"/>
    <property type="evidence" value="ECO:0007669"/>
    <property type="project" value="InterPro"/>
</dbReference>
<keyword evidence="13" id="KW-0472">Membrane</keyword>
<evidence type="ECO:0000256" key="13">
    <source>
        <dbReference type="ARBA" id="ARBA00023136"/>
    </source>
</evidence>
<evidence type="ECO:0000256" key="2">
    <source>
        <dbReference type="ARBA" id="ARBA00001946"/>
    </source>
</evidence>
<dbReference type="Pfam" id="PF07830">
    <property type="entry name" value="PP2C_C"/>
    <property type="match status" value="1"/>
</dbReference>
<dbReference type="GeneID" id="115629879"/>
<evidence type="ECO:0000256" key="12">
    <source>
        <dbReference type="ARBA" id="ARBA00022912"/>
    </source>
</evidence>
<reference evidence="19" key="1">
    <citation type="submission" date="2025-08" db="UniProtKB">
        <authorList>
            <consortium name="RefSeq"/>
        </authorList>
    </citation>
    <scope>IDENTIFICATION</scope>
    <source>
        <strain evidence="19">11010-0011.00</strain>
        <tissue evidence="19">Whole body</tissue>
    </source>
</reference>
<evidence type="ECO:0000313" key="19">
    <source>
        <dbReference type="RefSeq" id="XP_030382336.1"/>
    </source>
</evidence>
<evidence type="ECO:0000256" key="3">
    <source>
        <dbReference type="ARBA" id="ARBA00004514"/>
    </source>
</evidence>
<dbReference type="GO" id="GO:0030145">
    <property type="term" value="F:manganese ion binding"/>
    <property type="evidence" value="ECO:0007669"/>
    <property type="project" value="InterPro"/>
</dbReference>
<dbReference type="InterPro" id="IPR036580">
    <property type="entry name" value="PP2C_C_sf"/>
</dbReference>
<keyword evidence="11" id="KW-0460">Magnesium</keyword>
<evidence type="ECO:0000256" key="8">
    <source>
        <dbReference type="ARBA" id="ARBA00022707"/>
    </source>
</evidence>
<dbReference type="FunFam" id="3.60.40.10:FF:000001">
    <property type="entry name" value="protein phosphatase 1B isoform X1"/>
    <property type="match status" value="1"/>
</dbReference>
<keyword evidence="18" id="KW-1185">Reference proteome</keyword>
<dbReference type="InterPro" id="IPR036457">
    <property type="entry name" value="PPM-type-like_dom_sf"/>
</dbReference>
<organism evidence="18 19">
    <name type="scientific">Drosophila lebanonensis</name>
    <name type="common">Fruit fly</name>
    <name type="synonym">Scaptodrosophila lebanonensis</name>
    <dbReference type="NCBI Taxonomy" id="7225"/>
    <lineage>
        <taxon>Eukaryota</taxon>
        <taxon>Metazoa</taxon>
        <taxon>Ecdysozoa</taxon>
        <taxon>Arthropoda</taxon>
        <taxon>Hexapoda</taxon>
        <taxon>Insecta</taxon>
        <taxon>Pterygota</taxon>
        <taxon>Neoptera</taxon>
        <taxon>Endopterygota</taxon>
        <taxon>Diptera</taxon>
        <taxon>Brachycera</taxon>
        <taxon>Muscomorpha</taxon>
        <taxon>Ephydroidea</taxon>
        <taxon>Drosophilidae</taxon>
        <taxon>Scaptodrosophila</taxon>
    </lineage>
</organism>
<dbReference type="InterPro" id="IPR015655">
    <property type="entry name" value="PP2C"/>
</dbReference>
<evidence type="ECO:0000256" key="7">
    <source>
        <dbReference type="ARBA" id="ARBA00022553"/>
    </source>
</evidence>
<keyword evidence="6" id="KW-0963">Cytoplasm</keyword>
<name>A0A6J2U0X8_DROLE</name>
<dbReference type="SUPFAM" id="SSF81601">
    <property type="entry name" value="Protein serine/threonine phosphatase 2C, C-terminal domain"/>
    <property type="match status" value="1"/>
</dbReference>
<dbReference type="Pfam" id="PF00481">
    <property type="entry name" value="PP2C"/>
    <property type="match status" value="1"/>
</dbReference>
<dbReference type="GO" id="GO:0016020">
    <property type="term" value="C:membrane"/>
    <property type="evidence" value="ECO:0007669"/>
    <property type="project" value="UniProtKB-SubCell"/>
</dbReference>
<evidence type="ECO:0000256" key="4">
    <source>
        <dbReference type="ARBA" id="ARBA00004635"/>
    </source>
</evidence>
<keyword evidence="12 16" id="KW-0904">Protein phosphatase</keyword>
<dbReference type="InterPro" id="IPR000222">
    <property type="entry name" value="PP2C_BS"/>
</dbReference>
<dbReference type="SMART" id="SM00332">
    <property type="entry name" value="PP2Cc"/>
    <property type="match status" value="1"/>
</dbReference>
<evidence type="ECO:0000256" key="6">
    <source>
        <dbReference type="ARBA" id="ARBA00022490"/>
    </source>
</evidence>
<keyword evidence="10 16" id="KW-0378">Hydrolase</keyword>
<dbReference type="Proteomes" id="UP000504634">
    <property type="component" value="Unplaced"/>
</dbReference>
<evidence type="ECO:0000256" key="9">
    <source>
        <dbReference type="ARBA" id="ARBA00022723"/>
    </source>
</evidence>
<dbReference type="AlphaFoldDB" id="A0A6J2U0X8"/>
<keyword evidence="14" id="KW-0464">Manganese</keyword>
<evidence type="ECO:0000259" key="17">
    <source>
        <dbReference type="PROSITE" id="PS51746"/>
    </source>
</evidence>
<keyword evidence="9" id="KW-0479">Metal-binding</keyword>
<keyword evidence="15" id="KW-0449">Lipoprotein</keyword>
<gene>
    <name evidence="19" type="primary">LOC115629879</name>
</gene>
<protein>
    <submittedName>
        <fullName evidence="19">Protein phosphatase 1B</fullName>
    </submittedName>
</protein>
<evidence type="ECO:0000313" key="18">
    <source>
        <dbReference type="Proteomes" id="UP000504634"/>
    </source>
</evidence>
<evidence type="ECO:0000256" key="14">
    <source>
        <dbReference type="ARBA" id="ARBA00023211"/>
    </source>
</evidence>
<dbReference type="Gene3D" id="3.60.40.10">
    <property type="entry name" value="PPM-type phosphatase domain"/>
    <property type="match status" value="1"/>
</dbReference>
<dbReference type="SUPFAM" id="SSF81606">
    <property type="entry name" value="PP2C-like"/>
    <property type="match status" value="1"/>
</dbReference>